<dbReference type="HAMAP" id="MF_02100">
    <property type="entry name" value="Methyltr_YrrT"/>
    <property type="match status" value="1"/>
</dbReference>
<dbReference type="PANTHER" id="PTHR43861">
    <property type="entry name" value="TRANS-ACONITATE 2-METHYLTRANSFERASE-RELATED"/>
    <property type="match status" value="1"/>
</dbReference>
<accession>A0A265N987</accession>
<keyword evidence="1 4" id="KW-0489">Methyltransferase</keyword>
<comment type="caution">
    <text evidence="6">The sequence shown here is derived from an EMBL/GenBank/DDBJ whole genome shotgun (WGS) entry which is preliminary data.</text>
</comment>
<dbReference type="InterPro" id="IPR023553">
    <property type="entry name" value="Uncharacterised_MeTfrase_YrrT"/>
</dbReference>
<evidence type="ECO:0000313" key="6">
    <source>
        <dbReference type="EMBL" id="OZU87886.1"/>
    </source>
</evidence>
<feature type="binding site" evidence="4">
    <location>
        <position position="96"/>
    </location>
    <ligand>
        <name>S-adenosyl-L-methionine</name>
        <dbReference type="ChEBI" id="CHEBI:59789"/>
    </ligand>
</feature>
<proteinExistence type="inferred from homology"/>
<keyword evidence="3 4" id="KW-0949">S-adenosyl-L-methionine</keyword>
<organism evidence="6 7">
    <name type="scientific">Virgibacillus indicus</name>
    <dbReference type="NCBI Taxonomy" id="2024554"/>
    <lineage>
        <taxon>Bacteria</taxon>
        <taxon>Bacillati</taxon>
        <taxon>Bacillota</taxon>
        <taxon>Bacilli</taxon>
        <taxon>Bacillales</taxon>
        <taxon>Bacillaceae</taxon>
        <taxon>Virgibacillus</taxon>
    </lineage>
</organism>
<evidence type="ECO:0000256" key="2">
    <source>
        <dbReference type="ARBA" id="ARBA00022679"/>
    </source>
</evidence>
<comment type="similarity">
    <text evidence="4">Belongs to the methyltransferase superfamily. YrrT family.</text>
</comment>
<gene>
    <name evidence="6" type="ORF">CIL03_14375</name>
</gene>
<dbReference type="RefSeq" id="WP_094886574.1">
    <property type="nucleotide sequence ID" value="NZ_NPMS01000007.1"/>
</dbReference>
<comment type="function">
    <text evidence="4">Could be a S-adenosyl-L-methionine-dependent methyltransferase.</text>
</comment>
<evidence type="ECO:0000313" key="7">
    <source>
        <dbReference type="Proteomes" id="UP000216498"/>
    </source>
</evidence>
<protein>
    <recommendedName>
        <fullName evidence="4">Uncharacterized methyltransferase CIL03_14375</fullName>
        <ecNumber evidence="4">2.1.1.-</ecNumber>
    </recommendedName>
</protein>
<reference evidence="6 7" key="1">
    <citation type="submission" date="2017-08" db="EMBL/GenBank/DDBJ databases">
        <title>Virgibacillus indicus sp. nov. and Virgibacillus profoundi sp. nov, two moderately halophilic bacteria isolated from marine sediment by using the Microfluidic Streak Plate.</title>
        <authorList>
            <person name="Xu B."/>
            <person name="Hu B."/>
            <person name="Wang J."/>
            <person name="Zhu Y."/>
            <person name="Huang L."/>
            <person name="Du W."/>
            <person name="Huang Y."/>
        </authorList>
    </citation>
    <scope>NUCLEOTIDE SEQUENCE [LARGE SCALE GENOMIC DNA]</scope>
    <source>
        <strain evidence="6 7">IO3-P2-C2</strain>
    </source>
</reference>
<dbReference type="EMBL" id="NPMS01000007">
    <property type="protein sequence ID" value="OZU87886.1"/>
    <property type="molecule type" value="Genomic_DNA"/>
</dbReference>
<keyword evidence="2 4" id="KW-0808">Transferase</keyword>
<dbReference type="AlphaFoldDB" id="A0A265N987"/>
<dbReference type="SUPFAM" id="SSF53335">
    <property type="entry name" value="S-adenosyl-L-methionine-dependent methyltransferases"/>
    <property type="match status" value="1"/>
</dbReference>
<dbReference type="GO" id="GO:0032259">
    <property type="term" value="P:methylation"/>
    <property type="evidence" value="ECO:0007669"/>
    <property type="project" value="UniProtKB-KW"/>
</dbReference>
<dbReference type="Gene3D" id="3.40.50.150">
    <property type="entry name" value="Vaccinia Virus protein VP39"/>
    <property type="match status" value="1"/>
</dbReference>
<dbReference type="CDD" id="cd02440">
    <property type="entry name" value="AdoMet_MTases"/>
    <property type="match status" value="1"/>
</dbReference>
<dbReference type="EC" id="2.1.1.-" evidence="4"/>
<dbReference type="Pfam" id="PF13649">
    <property type="entry name" value="Methyltransf_25"/>
    <property type="match status" value="1"/>
</dbReference>
<sequence>MGREFLDLFEEWAETYDATVTGVDPQYRAVFANYNEILNEVASASGGTVLEFGVGTGNLTEKLLDSGYEVIGIEPSQAMREIALEKFPELPLLEGDFLTFPEIKSADTIVSTYAFHHLTDSEKEIAVRQFSKILSSNGKVVFGDTMFESVAVKDKIIKQAYDRGFTNLAEDLEREYYPTLDVMRNIFTTHNYDVTFKQMNEFVWLVTAKKQ</sequence>
<evidence type="ECO:0000256" key="1">
    <source>
        <dbReference type="ARBA" id="ARBA00022603"/>
    </source>
</evidence>
<feature type="binding site" evidence="4">
    <location>
        <position position="74"/>
    </location>
    <ligand>
        <name>S-adenosyl-L-methionine</name>
        <dbReference type="ChEBI" id="CHEBI:59789"/>
    </ligand>
</feature>
<feature type="domain" description="Methyltransferase" evidence="5">
    <location>
        <begin position="49"/>
        <end position="138"/>
    </location>
</feature>
<dbReference type="InterPro" id="IPR041698">
    <property type="entry name" value="Methyltransf_25"/>
</dbReference>
<keyword evidence="7" id="KW-1185">Reference proteome</keyword>
<evidence type="ECO:0000256" key="4">
    <source>
        <dbReference type="HAMAP-Rule" id="MF_02100"/>
    </source>
</evidence>
<dbReference type="GO" id="GO:0008757">
    <property type="term" value="F:S-adenosylmethionine-dependent methyltransferase activity"/>
    <property type="evidence" value="ECO:0007669"/>
    <property type="project" value="UniProtKB-UniRule"/>
</dbReference>
<evidence type="ECO:0000259" key="5">
    <source>
        <dbReference type="Pfam" id="PF13649"/>
    </source>
</evidence>
<evidence type="ECO:0000256" key="3">
    <source>
        <dbReference type="ARBA" id="ARBA00022691"/>
    </source>
</evidence>
<name>A0A265N987_9BACI</name>
<dbReference type="Proteomes" id="UP000216498">
    <property type="component" value="Unassembled WGS sequence"/>
</dbReference>
<dbReference type="OrthoDB" id="465705at2"/>
<dbReference type="InterPro" id="IPR029063">
    <property type="entry name" value="SAM-dependent_MTases_sf"/>
</dbReference>
<feature type="binding site" evidence="4">
    <location>
        <position position="53"/>
    </location>
    <ligand>
        <name>S-adenosyl-L-methionine</name>
        <dbReference type="ChEBI" id="CHEBI:59789"/>
    </ligand>
</feature>